<dbReference type="InterPro" id="IPR056400">
    <property type="entry name" value="CSDE1"/>
</dbReference>
<dbReference type="AlphaFoldDB" id="A0A813RB68"/>
<keyword evidence="10" id="KW-1185">Reference proteome</keyword>
<dbReference type="PANTHER" id="PTHR12913">
    <property type="entry name" value="UNR PROTEIN N-RAS UPSTREAM GENE PROTEIN"/>
    <property type="match status" value="1"/>
</dbReference>
<evidence type="ECO:0000313" key="8">
    <source>
        <dbReference type="EMBL" id="CAF0781134.1"/>
    </source>
</evidence>
<dbReference type="PANTHER" id="PTHR12913:SF1">
    <property type="entry name" value="COLD SHOCK DOMAIN-CONTAINING PROTEIN E1"/>
    <property type="match status" value="1"/>
</dbReference>
<dbReference type="OrthoDB" id="74319at2759"/>
<dbReference type="EMBL" id="CAJOBC010000275">
    <property type="protein sequence ID" value="CAF3564413.1"/>
    <property type="molecule type" value="Genomic_DNA"/>
</dbReference>
<dbReference type="SMART" id="SM00357">
    <property type="entry name" value="CSP"/>
    <property type="match status" value="5"/>
</dbReference>
<keyword evidence="2" id="KW-0963">Cytoplasm</keyword>
<dbReference type="InterPro" id="IPR002059">
    <property type="entry name" value="CSP_DNA-bd"/>
</dbReference>
<gene>
    <name evidence="8" type="ORF">GPM918_LOCUS2474</name>
    <name evidence="9" type="ORF">SRO942_LOCUS2474</name>
</gene>
<dbReference type="CDD" id="cd04458">
    <property type="entry name" value="CSP_CDS"/>
    <property type="match status" value="1"/>
</dbReference>
<dbReference type="SUPFAM" id="SSF50249">
    <property type="entry name" value="Nucleic acid-binding proteins"/>
    <property type="match status" value="4"/>
</dbReference>
<dbReference type="InterPro" id="IPR012340">
    <property type="entry name" value="NA-bd_OB-fold"/>
</dbReference>
<comment type="subcellular location">
    <subcellularLocation>
        <location evidence="1">Cytoplasm</location>
    </subcellularLocation>
</comment>
<dbReference type="GO" id="GO:0005737">
    <property type="term" value="C:cytoplasm"/>
    <property type="evidence" value="ECO:0007669"/>
    <property type="project" value="UniProtKB-SubCell"/>
</dbReference>
<reference evidence="8" key="1">
    <citation type="submission" date="2021-02" db="EMBL/GenBank/DDBJ databases">
        <authorList>
            <person name="Nowell W R."/>
        </authorList>
    </citation>
    <scope>NUCLEOTIDE SEQUENCE</scope>
</reference>
<evidence type="ECO:0000313" key="10">
    <source>
        <dbReference type="Proteomes" id="UP000663829"/>
    </source>
</evidence>
<feature type="domain" description="CSD" evidence="7">
    <location>
        <begin position="194"/>
        <end position="256"/>
    </location>
</feature>
<comment type="similarity">
    <text evidence="5">Belongs to the UNR family.</text>
</comment>
<dbReference type="Proteomes" id="UP000663829">
    <property type="component" value="Unassembled WGS sequence"/>
</dbReference>
<keyword evidence="3" id="KW-0677">Repeat</keyword>
<evidence type="ECO:0000256" key="1">
    <source>
        <dbReference type="ARBA" id="ARBA00004496"/>
    </source>
</evidence>
<organism evidence="8 10">
    <name type="scientific">Didymodactylos carnosus</name>
    <dbReference type="NCBI Taxonomy" id="1234261"/>
    <lineage>
        <taxon>Eukaryota</taxon>
        <taxon>Metazoa</taxon>
        <taxon>Spiralia</taxon>
        <taxon>Gnathifera</taxon>
        <taxon>Rotifera</taxon>
        <taxon>Eurotatoria</taxon>
        <taxon>Bdelloidea</taxon>
        <taxon>Philodinida</taxon>
        <taxon>Philodinidae</taxon>
        <taxon>Didymodactylos</taxon>
    </lineage>
</organism>
<name>A0A813RB68_9BILA</name>
<keyword evidence="4" id="KW-0694">RNA-binding</keyword>
<dbReference type="Pfam" id="PF23456">
    <property type="entry name" value="CSDE1"/>
    <property type="match status" value="2"/>
</dbReference>
<dbReference type="Proteomes" id="UP000681722">
    <property type="component" value="Unassembled WGS sequence"/>
</dbReference>
<proteinExistence type="inferred from homology"/>
<feature type="domain" description="CSD" evidence="7">
    <location>
        <begin position="25"/>
        <end position="89"/>
    </location>
</feature>
<dbReference type="Pfam" id="PF00313">
    <property type="entry name" value="CSD"/>
    <property type="match status" value="3"/>
</dbReference>
<evidence type="ECO:0000256" key="2">
    <source>
        <dbReference type="ARBA" id="ARBA00022490"/>
    </source>
</evidence>
<evidence type="ECO:0000256" key="6">
    <source>
        <dbReference type="SAM" id="MobiDB-lite"/>
    </source>
</evidence>
<dbReference type="GO" id="GO:0003723">
    <property type="term" value="F:RNA binding"/>
    <property type="evidence" value="ECO:0007669"/>
    <property type="project" value="UniProtKB-KW"/>
</dbReference>
<evidence type="ECO:0000313" key="9">
    <source>
        <dbReference type="EMBL" id="CAF3564413.1"/>
    </source>
</evidence>
<feature type="compositionally biased region" description="Polar residues" evidence="6">
    <location>
        <begin position="486"/>
        <end position="499"/>
    </location>
</feature>
<accession>A0A813RB68</accession>
<comment type="caution">
    <text evidence="8">The sequence shown here is derived from an EMBL/GenBank/DDBJ whole genome shotgun (WGS) entry which is preliminary data.</text>
</comment>
<evidence type="ECO:0000256" key="3">
    <source>
        <dbReference type="ARBA" id="ARBA00022737"/>
    </source>
</evidence>
<dbReference type="EMBL" id="CAJNOQ010000275">
    <property type="protein sequence ID" value="CAF0781134.1"/>
    <property type="molecule type" value="Genomic_DNA"/>
</dbReference>
<dbReference type="Gene3D" id="2.40.50.140">
    <property type="entry name" value="Nucleic acid-binding proteins"/>
    <property type="match status" value="6"/>
</dbReference>
<dbReference type="InterPro" id="IPR011129">
    <property type="entry name" value="CSD"/>
</dbReference>
<evidence type="ECO:0000256" key="5">
    <source>
        <dbReference type="ARBA" id="ARBA00044751"/>
    </source>
</evidence>
<protein>
    <recommendedName>
        <fullName evidence="7">CSD domain-containing protein</fullName>
    </recommendedName>
</protein>
<dbReference type="PROSITE" id="PS51857">
    <property type="entry name" value="CSD_2"/>
    <property type="match status" value="2"/>
</dbReference>
<evidence type="ECO:0000256" key="4">
    <source>
        <dbReference type="ARBA" id="ARBA00022884"/>
    </source>
</evidence>
<evidence type="ECO:0000259" key="7">
    <source>
        <dbReference type="PROSITE" id="PS51857"/>
    </source>
</evidence>
<sequence>MNSIQVSNDPSHMSSLPSDEIKSQRELGVIEKLCATYGFVYCCHRDGRYFFHFSEYKNDIQQAKIGDVIEFETTIDKRKKKPVAVNIVKLANTEIVGENRVEGAIAIVSKISSITPHSNGRAYDNTFSIPPDGHITYVKKGETFYIPYGLNDLQDPNLVLKVGDKVSFNVAQDRRTNQFFARNVSLVESVVPKKYRGVVSTMKDSFGFIEREDAVKETFFHISEVSENGNMIHPGAEVEFEIQDRHNKEVASNIVLLPEGSVVFDDIDQSFHIGRVTEPLTKPKKANELLTGRILYDNIDTSVIKLVELSFGERDRVGQYTLLENDIVQFHIATDKRDGVKRATQIQLLDQSFLKSKERRETGIVTKLVQKTGGVIKCTNRDETVTFRFSEVMKDSFQIAEGDLLEFTVVPSFSNGSSSAIRIKLHTKEPLKNDTTSELNFVGVVEKDAGDFKPMVSSGKPPPHFYSSLIKIPLCTLERNGRTTQDVMTPATPISTSLPSMPLVNGDASSSRQQEPGIISYEQNGKQCTMQFITSGISNTTALYCGDKVEFSVSNNASSKQSLAFNIRLIERNRIRGWIAIFRENRGFIEQNVKLQSEYFGFIYSSIAGDPTQLDLGDEVEFSLRKSTGRLTAENIIKVALTVNSFYSTLPTTYHGRVVSPVRMLNNEECEVLGKIQKVTDGTYEFSLFGDLPLTQLYGIPGECYTYSITGVKNKRVVLLPNDPVTFLIGVGLDYSTRAVNIILENELRKGKVDTVKGQYGFIDFAIEENKKIFFHNSEVDGGFELRPGDDVEFIAYYNQKSGKPCASKLRRLNNLQRPERLMTRLKTMNIDETKGKRLIIVRQPRNADEKSKGFTTARVERKPGMLLQA</sequence>
<feature type="region of interest" description="Disordered" evidence="6">
    <location>
        <begin position="486"/>
        <end position="509"/>
    </location>
</feature>